<dbReference type="AlphaFoldDB" id="A0AAF0FQU4"/>
<dbReference type="KEGG" id="manq:L1994_00515"/>
<evidence type="ECO:0000313" key="3">
    <source>
        <dbReference type="Proteomes" id="UP001218895"/>
    </source>
</evidence>
<feature type="compositionally biased region" description="Polar residues" evidence="1">
    <location>
        <begin position="7"/>
        <end position="27"/>
    </location>
</feature>
<protein>
    <submittedName>
        <fullName evidence="2">Nucleotidyltransferase</fullName>
    </submittedName>
</protein>
<dbReference type="GeneID" id="79948833"/>
<proteinExistence type="predicted"/>
<organism evidence="2 3">
    <name type="scientific">Methanomicrobium antiquum</name>
    <dbReference type="NCBI Taxonomy" id="487686"/>
    <lineage>
        <taxon>Archaea</taxon>
        <taxon>Methanobacteriati</taxon>
        <taxon>Methanobacteriota</taxon>
        <taxon>Stenosarchaea group</taxon>
        <taxon>Methanomicrobia</taxon>
        <taxon>Methanomicrobiales</taxon>
        <taxon>Methanomicrobiaceae</taxon>
        <taxon>Methanomicrobium</taxon>
    </lineage>
</organism>
<dbReference type="InterPro" id="IPR053550">
    <property type="entry name" value="CD-NTase"/>
</dbReference>
<dbReference type="SUPFAM" id="SSF81301">
    <property type="entry name" value="Nucleotidyltransferase"/>
    <property type="match status" value="1"/>
</dbReference>
<dbReference type="PROSITE" id="PS50152">
    <property type="entry name" value="25A_SYNTH_3"/>
    <property type="match status" value="1"/>
</dbReference>
<dbReference type="Pfam" id="PF18144">
    <property type="entry name" value="SMODS"/>
    <property type="match status" value="1"/>
</dbReference>
<gene>
    <name evidence="2" type="ORF">L1994_00515</name>
</gene>
<evidence type="ECO:0000256" key="1">
    <source>
        <dbReference type="SAM" id="MobiDB-lite"/>
    </source>
</evidence>
<name>A0AAF0FQU4_9EURY</name>
<dbReference type="Gene3D" id="3.30.460.10">
    <property type="entry name" value="Beta Polymerase, domain 2"/>
    <property type="match status" value="1"/>
</dbReference>
<dbReference type="InterPro" id="IPR043519">
    <property type="entry name" value="NT_sf"/>
</dbReference>
<dbReference type="InterPro" id="IPR006116">
    <property type="entry name" value="NT_2-5OAS_ClassI-CCAase"/>
</dbReference>
<dbReference type="EMBL" id="CP091092">
    <property type="protein sequence ID" value="WFN36914.1"/>
    <property type="molecule type" value="Genomic_DNA"/>
</dbReference>
<feature type="region of interest" description="Disordered" evidence="1">
    <location>
        <begin position="1"/>
        <end position="29"/>
    </location>
</feature>
<dbReference type="RefSeq" id="WP_278099751.1">
    <property type="nucleotide sequence ID" value="NZ_CP091092.1"/>
</dbReference>
<sequence>MGGGGNSYNPGKNISNGIKKTNEQTDNNDFERQINELINEKLKKYNDRDSQIVNEHLDEIFSIINSEFDGSIKLKFGGSVSKHTYVEGLSDADILVLINNSELSDYSPKQVIQLIKSKLSSHLSNVQEIREGKLAVTVKFQDGTEIQLLPALQSRSGYKIPERNGKCWSNVTRPDQFASKLTQINQKCGNKVIPVIKLIKGINANLPPNQQLSGYHIESLAIEIFKNYPRDQPNTPKNMLKYFFEQSQKRIITPIKDKTNQSIHVDDYLGEANSNKRYESSYVLKRIHSKISRADSSKSKAEWEDIIGDV</sequence>
<accession>A0AAF0FQU4</accession>
<keyword evidence="3" id="KW-1185">Reference proteome</keyword>
<dbReference type="NCBIfam" id="NF041117">
    <property type="entry name" value="CBASS_cyclase_b"/>
    <property type="match status" value="1"/>
</dbReference>
<dbReference type="CDD" id="cd05400">
    <property type="entry name" value="NT_2-5OAS_ClassI-CCAase"/>
    <property type="match status" value="1"/>
</dbReference>
<dbReference type="GO" id="GO:0016779">
    <property type="term" value="F:nucleotidyltransferase activity"/>
    <property type="evidence" value="ECO:0007669"/>
    <property type="project" value="InterPro"/>
</dbReference>
<evidence type="ECO:0000313" key="2">
    <source>
        <dbReference type="EMBL" id="WFN36914.1"/>
    </source>
</evidence>
<reference evidence="2" key="1">
    <citation type="submission" date="2022-01" db="EMBL/GenBank/DDBJ databases">
        <title>Complete genome of Methanomicrobium antiquum DSM 21220.</title>
        <authorList>
            <person name="Chen S.-C."/>
            <person name="You Y.-T."/>
            <person name="Zhou Y.-Z."/>
            <person name="Lai M.-C."/>
        </authorList>
    </citation>
    <scope>NUCLEOTIDE SEQUENCE</scope>
    <source>
        <strain evidence="2">DSM 21220</strain>
    </source>
</reference>
<dbReference type="Proteomes" id="UP001218895">
    <property type="component" value="Chromosome"/>
</dbReference>